<keyword evidence="2" id="KW-1185">Reference proteome</keyword>
<protein>
    <recommendedName>
        <fullName evidence="3">F-box domain-containing protein</fullName>
    </recommendedName>
</protein>
<dbReference type="InterPro" id="IPR036047">
    <property type="entry name" value="F-box-like_dom_sf"/>
</dbReference>
<reference evidence="1" key="1">
    <citation type="submission" date="2023-03" db="EMBL/GenBank/DDBJ databases">
        <title>Massive genome expansion in bonnet fungi (Mycena s.s.) driven by repeated elements and novel gene families across ecological guilds.</title>
        <authorList>
            <consortium name="Lawrence Berkeley National Laboratory"/>
            <person name="Harder C.B."/>
            <person name="Miyauchi S."/>
            <person name="Viragh M."/>
            <person name="Kuo A."/>
            <person name="Thoen E."/>
            <person name="Andreopoulos B."/>
            <person name="Lu D."/>
            <person name="Skrede I."/>
            <person name="Drula E."/>
            <person name="Henrissat B."/>
            <person name="Morin E."/>
            <person name="Kohler A."/>
            <person name="Barry K."/>
            <person name="LaButti K."/>
            <person name="Morin E."/>
            <person name="Salamov A."/>
            <person name="Lipzen A."/>
            <person name="Mereny Z."/>
            <person name="Hegedus B."/>
            <person name="Baldrian P."/>
            <person name="Stursova M."/>
            <person name="Weitz H."/>
            <person name="Taylor A."/>
            <person name="Grigoriev I.V."/>
            <person name="Nagy L.G."/>
            <person name="Martin F."/>
            <person name="Kauserud H."/>
        </authorList>
    </citation>
    <scope>NUCLEOTIDE SEQUENCE</scope>
    <source>
        <strain evidence="1">CBHHK182m</strain>
    </source>
</reference>
<dbReference type="Gene3D" id="1.20.1280.50">
    <property type="match status" value="1"/>
</dbReference>
<evidence type="ECO:0008006" key="3">
    <source>
        <dbReference type="Google" id="ProtNLM"/>
    </source>
</evidence>
<dbReference type="AlphaFoldDB" id="A0AAD7GLZ4"/>
<accession>A0AAD7GLZ4</accession>
<gene>
    <name evidence="1" type="ORF">B0H16DRAFT_1642088</name>
</gene>
<organism evidence="1 2">
    <name type="scientific">Mycena metata</name>
    <dbReference type="NCBI Taxonomy" id="1033252"/>
    <lineage>
        <taxon>Eukaryota</taxon>
        <taxon>Fungi</taxon>
        <taxon>Dikarya</taxon>
        <taxon>Basidiomycota</taxon>
        <taxon>Agaricomycotina</taxon>
        <taxon>Agaricomycetes</taxon>
        <taxon>Agaricomycetidae</taxon>
        <taxon>Agaricales</taxon>
        <taxon>Marasmiineae</taxon>
        <taxon>Mycenaceae</taxon>
        <taxon>Mycena</taxon>
    </lineage>
</organism>
<dbReference type="PANTHER" id="PTHR38926">
    <property type="entry name" value="F-BOX DOMAIN CONTAINING PROTEIN, EXPRESSED"/>
    <property type="match status" value="1"/>
</dbReference>
<sequence length="429" mass="48341">MTPACPVLTLPFDIISEIFIHCLPVENALPSSAEAPLLVAAVCREWRDVALATPRLWKDIDIETHRTATISTTARLLEVWVPRAGNLPRNMSLMYGSNEAVPVFSVEMQDVIERHVFHWTTLDLRSLSFVTFVQLKVPTEGFVSLRKLGLPGQFWHHPEELKGPIHAFSTCPHLRELHIDFTVYGNIVFDVLLPWGQITTLRLDEPPPIQLLTILALVPNLVNFIFSPQWVPPIHSPQVTSQLQFLKLSRNGRNWHILDYLTLPALQDLELDLSGSRFELAPLESLFTRSACLLRRLSIELCGASLPRDELVGIFLLLGSLEELDIKNLIPPLDPGLALLKENPHLLPNLTSLSVERRTYSHGDSGLWADLLEARWNVPIGGSLPVQLKSFTLDLPHSPPPKFKAKKRLRLLRMKGMDIQITSSGTSWF</sequence>
<dbReference type="SUPFAM" id="SSF52047">
    <property type="entry name" value="RNI-like"/>
    <property type="match status" value="1"/>
</dbReference>
<comment type="caution">
    <text evidence="1">The sequence shown here is derived from an EMBL/GenBank/DDBJ whole genome shotgun (WGS) entry which is preliminary data.</text>
</comment>
<evidence type="ECO:0000313" key="2">
    <source>
        <dbReference type="Proteomes" id="UP001215598"/>
    </source>
</evidence>
<dbReference type="Proteomes" id="UP001215598">
    <property type="component" value="Unassembled WGS sequence"/>
</dbReference>
<proteinExistence type="predicted"/>
<dbReference type="PANTHER" id="PTHR38926:SF72">
    <property type="entry name" value="IM:7136021-RELATED"/>
    <property type="match status" value="1"/>
</dbReference>
<dbReference type="Gene3D" id="3.80.10.10">
    <property type="entry name" value="Ribonuclease Inhibitor"/>
    <property type="match status" value="1"/>
</dbReference>
<dbReference type="InterPro" id="IPR032675">
    <property type="entry name" value="LRR_dom_sf"/>
</dbReference>
<name>A0AAD7GLZ4_9AGAR</name>
<dbReference type="SUPFAM" id="SSF81383">
    <property type="entry name" value="F-box domain"/>
    <property type="match status" value="1"/>
</dbReference>
<evidence type="ECO:0000313" key="1">
    <source>
        <dbReference type="EMBL" id="KAJ7700913.1"/>
    </source>
</evidence>
<dbReference type="EMBL" id="JARKIB010000547">
    <property type="protein sequence ID" value="KAJ7700913.1"/>
    <property type="molecule type" value="Genomic_DNA"/>
</dbReference>